<dbReference type="InterPro" id="IPR036380">
    <property type="entry name" value="Isochorismatase-like_sf"/>
</dbReference>
<proteinExistence type="inferred from homology"/>
<accession>A0A1H7F8H7</accession>
<feature type="domain" description="Isochorismatase-like" evidence="3">
    <location>
        <begin position="2"/>
        <end position="145"/>
    </location>
</feature>
<dbReference type="GO" id="GO:0016787">
    <property type="term" value="F:hydrolase activity"/>
    <property type="evidence" value="ECO:0007669"/>
    <property type="project" value="UniProtKB-KW"/>
</dbReference>
<evidence type="ECO:0000313" key="5">
    <source>
        <dbReference type="Proteomes" id="UP000182321"/>
    </source>
</evidence>
<evidence type="ECO:0000313" key="4">
    <source>
        <dbReference type="EMBL" id="SEK20310.1"/>
    </source>
</evidence>
<protein>
    <submittedName>
        <fullName evidence="4">Nicotinamidase-related amidase</fullName>
    </submittedName>
</protein>
<organism evidence="4 5">
    <name type="scientific">Pseudobutyrivibrio ruminis</name>
    <dbReference type="NCBI Taxonomy" id="46206"/>
    <lineage>
        <taxon>Bacteria</taxon>
        <taxon>Bacillati</taxon>
        <taxon>Bacillota</taxon>
        <taxon>Clostridia</taxon>
        <taxon>Lachnospirales</taxon>
        <taxon>Lachnospiraceae</taxon>
        <taxon>Pseudobutyrivibrio</taxon>
    </lineage>
</organism>
<dbReference type="AlphaFoldDB" id="A0A1H7F8H7"/>
<evidence type="ECO:0000259" key="3">
    <source>
        <dbReference type="Pfam" id="PF00857"/>
    </source>
</evidence>
<dbReference type="PANTHER" id="PTHR43540:SF14">
    <property type="entry name" value="ISOCHORISMATASE"/>
    <property type="match status" value="1"/>
</dbReference>
<keyword evidence="2" id="KW-0378">Hydrolase</keyword>
<dbReference type="CDD" id="cd01014">
    <property type="entry name" value="nicotinamidase_related"/>
    <property type="match status" value="1"/>
</dbReference>
<reference evidence="5" key="1">
    <citation type="submission" date="2016-10" db="EMBL/GenBank/DDBJ databases">
        <authorList>
            <person name="Varghese N."/>
        </authorList>
    </citation>
    <scope>NUCLEOTIDE SEQUENCE [LARGE SCALE GENOMIC DNA]</scope>
    <source>
        <strain evidence="5">ACV-9</strain>
    </source>
</reference>
<evidence type="ECO:0000256" key="2">
    <source>
        <dbReference type="ARBA" id="ARBA00022801"/>
    </source>
</evidence>
<dbReference type="RefSeq" id="WP_074788780.1">
    <property type="nucleotide sequence ID" value="NZ_FNZX01000003.1"/>
</dbReference>
<keyword evidence="5" id="KW-1185">Reference proteome</keyword>
<dbReference type="Pfam" id="PF00857">
    <property type="entry name" value="Isochorismatase"/>
    <property type="match status" value="1"/>
</dbReference>
<dbReference type="InterPro" id="IPR000868">
    <property type="entry name" value="Isochorismatase-like_dom"/>
</dbReference>
<evidence type="ECO:0000256" key="1">
    <source>
        <dbReference type="ARBA" id="ARBA00006336"/>
    </source>
</evidence>
<sequence>MVLLVIDVQKGITDERLYNYKEFIENTSRLIQTARENDVEVIYVQHDDGPGSGFSAGDEDYEIANQVAPIGKERIFTKTVNSCFGNPDFVSYLQQTGTRELMIVGLQTNFCIDATVKSAFDRGYKVIVPAGCNSTFDNDYMNAETTYRYYNEMMWPERFAKCVSTEEAERLLKTNSCLNRHKMP</sequence>
<dbReference type="InterPro" id="IPR050272">
    <property type="entry name" value="Isochorismatase-like_hydrls"/>
</dbReference>
<dbReference type="PANTHER" id="PTHR43540">
    <property type="entry name" value="PEROXYUREIDOACRYLATE/UREIDOACRYLATE AMIDOHYDROLASE-RELATED"/>
    <property type="match status" value="1"/>
</dbReference>
<gene>
    <name evidence="4" type="ORF">SAMN02910377_00282</name>
</gene>
<dbReference type="Gene3D" id="3.40.50.850">
    <property type="entry name" value="Isochorismatase-like"/>
    <property type="match status" value="1"/>
</dbReference>
<dbReference type="EMBL" id="FNZX01000003">
    <property type="protein sequence ID" value="SEK20310.1"/>
    <property type="molecule type" value="Genomic_DNA"/>
</dbReference>
<name>A0A1H7F8H7_9FIRM</name>
<dbReference type="SUPFAM" id="SSF52499">
    <property type="entry name" value="Isochorismatase-like hydrolases"/>
    <property type="match status" value="1"/>
</dbReference>
<comment type="similarity">
    <text evidence="1">Belongs to the isochorismatase family.</text>
</comment>
<dbReference type="Proteomes" id="UP000182321">
    <property type="component" value="Unassembled WGS sequence"/>
</dbReference>